<keyword evidence="2 5" id="KW-0812">Transmembrane</keyword>
<keyword evidence="5" id="KW-0813">Transport</keyword>
<feature type="region of interest" description="Disordered" evidence="6">
    <location>
        <begin position="98"/>
        <end position="122"/>
    </location>
</feature>
<feature type="compositionally biased region" description="Polar residues" evidence="6">
    <location>
        <begin position="48"/>
        <end position="62"/>
    </location>
</feature>
<name>A0A3Q2CG62_CYPVA</name>
<dbReference type="Pfam" id="PF04144">
    <property type="entry name" value="SCAMP"/>
    <property type="match status" value="1"/>
</dbReference>
<keyword evidence="8" id="KW-1185">Reference proteome</keyword>
<feature type="compositionally biased region" description="Polar residues" evidence="6">
    <location>
        <begin position="19"/>
        <end position="36"/>
    </location>
</feature>
<dbReference type="CTD" id="334500"/>
<feature type="transmembrane region" description="Helical" evidence="5">
    <location>
        <begin position="258"/>
        <end position="286"/>
    </location>
</feature>
<keyword evidence="4 5" id="KW-0472">Membrane</keyword>
<comment type="similarity">
    <text evidence="5">Belongs to the SCAMP family.</text>
</comment>
<reference evidence="7" key="1">
    <citation type="submission" date="2025-08" db="UniProtKB">
        <authorList>
            <consortium name="Ensembl"/>
        </authorList>
    </citation>
    <scope>IDENTIFICATION</scope>
</reference>
<evidence type="ECO:0000256" key="2">
    <source>
        <dbReference type="ARBA" id="ARBA00022692"/>
    </source>
</evidence>
<feature type="transmembrane region" description="Helical" evidence="5">
    <location>
        <begin position="186"/>
        <end position="207"/>
    </location>
</feature>
<dbReference type="InterPro" id="IPR007273">
    <property type="entry name" value="SCAMP"/>
</dbReference>
<feature type="region of interest" description="Disordered" evidence="6">
    <location>
        <begin position="1"/>
        <end position="77"/>
    </location>
</feature>
<evidence type="ECO:0000256" key="3">
    <source>
        <dbReference type="ARBA" id="ARBA00022989"/>
    </source>
</evidence>
<dbReference type="GO" id="GO:0055038">
    <property type="term" value="C:recycling endosome membrane"/>
    <property type="evidence" value="ECO:0007669"/>
    <property type="project" value="TreeGrafter"/>
</dbReference>
<evidence type="ECO:0000256" key="6">
    <source>
        <dbReference type="SAM" id="MobiDB-lite"/>
    </source>
</evidence>
<dbReference type="GeneID" id="107086523"/>
<evidence type="ECO:0000256" key="1">
    <source>
        <dbReference type="ARBA" id="ARBA00004141"/>
    </source>
</evidence>
<dbReference type="RefSeq" id="XP_015232998.1">
    <property type="nucleotide sequence ID" value="XM_015377512.1"/>
</dbReference>
<dbReference type="GeneTree" id="ENSGT00940000156476"/>
<dbReference type="OrthoDB" id="242866at2759"/>
<organism evidence="7 8">
    <name type="scientific">Cyprinodon variegatus</name>
    <name type="common">Sheepshead minnow</name>
    <dbReference type="NCBI Taxonomy" id="28743"/>
    <lineage>
        <taxon>Eukaryota</taxon>
        <taxon>Metazoa</taxon>
        <taxon>Chordata</taxon>
        <taxon>Craniata</taxon>
        <taxon>Vertebrata</taxon>
        <taxon>Euteleostomi</taxon>
        <taxon>Actinopterygii</taxon>
        <taxon>Neopterygii</taxon>
        <taxon>Teleostei</taxon>
        <taxon>Neoteleostei</taxon>
        <taxon>Acanthomorphata</taxon>
        <taxon>Ovalentaria</taxon>
        <taxon>Atherinomorphae</taxon>
        <taxon>Cyprinodontiformes</taxon>
        <taxon>Cyprinodontidae</taxon>
        <taxon>Cyprinodon</taxon>
    </lineage>
</organism>
<dbReference type="OMA" id="GAELSCH"/>
<evidence type="ECO:0000256" key="5">
    <source>
        <dbReference type="RuleBase" id="RU363122"/>
    </source>
</evidence>
<feature type="transmembrane region" description="Helical" evidence="5">
    <location>
        <begin position="157"/>
        <end position="180"/>
    </location>
</feature>
<feature type="transmembrane region" description="Helical" evidence="5">
    <location>
        <begin position="219"/>
        <end position="238"/>
    </location>
</feature>
<evidence type="ECO:0000313" key="8">
    <source>
        <dbReference type="Proteomes" id="UP000265020"/>
    </source>
</evidence>
<dbReference type="Ensembl" id="ENSCVAT00000008918.1">
    <property type="protein sequence ID" value="ENSCVAP00000004113.1"/>
    <property type="gene ID" value="ENSCVAG00000000154.1"/>
</dbReference>
<evidence type="ECO:0000256" key="4">
    <source>
        <dbReference type="ARBA" id="ARBA00023136"/>
    </source>
</evidence>
<keyword evidence="3 5" id="KW-1133">Transmembrane helix</keyword>
<dbReference type="PANTHER" id="PTHR10687:SF7">
    <property type="entry name" value="SECRETORY CARRIER-ASSOCIATED MEMBRANE PROTEIN 2"/>
    <property type="match status" value="1"/>
</dbReference>
<comment type="subcellular location">
    <subcellularLocation>
        <location evidence="1 5">Membrane</location>
        <topology evidence="1 5">Multi-pass membrane protein</topology>
    </subcellularLocation>
</comment>
<dbReference type="AlphaFoldDB" id="A0A3Q2CG62"/>
<evidence type="ECO:0000313" key="7">
    <source>
        <dbReference type="Ensembl" id="ENSCVAP00000004113.1"/>
    </source>
</evidence>
<sequence length="339" mass="37674">MSGFDSNPFADPVDVNPFQDASVTQAISRTNESTGEYNPFSAAEMGQYSGTTVPAPATSPSQPAVLPTSVEQSTQATAAAAQANLIKQQEELERKAAELERKEQELQNRTTSRDPNTGAKENNWPPLPKFFPIKPCFYQNFDEEIPEDYRRICKRMYYLWMLHSVTLFLNVLACLAYFTADSSKGVDFGLSILWFILFTPVSFVCWYRPVYKAFRSDSSFSFFFFFFVFFFQVAVYIIQSVGIPSWGNSGWISSISMIGYNLGVAVVMMVVAGFFTVNAVLGVILLKLVHSKYRRTGASFTKAQQEFSQGVLTNRTFQSAAASAATSAAQGAFGTNQEN</sequence>
<dbReference type="KEGG" id="cvg:107086523"/>
<protein>
    <recommendedName>
        <fullName evidence="5">Secretory carrier-associated membrane protein</fullName>
        <shortName evidence="5">Secretory carrier membrane protein</shortName>
    </recommendedName>
</protein>
<accession>A0A3Q2CG62</accession>
<dbReference type="Proteomes" id="UP000265020">
    <property type="component" value="Unassembled WGS sequence"/>
</dbReference>
<reference evidence="7" key="2">
    <citation type="submission" date="2025-09" db="UniProtKB">
        <authorList>
            <consortium name="Ensembl"/>
        </authorList>
    </citation>
    <scope>IDENTIFICATION</scope>
</reference>
<dbReference type="GO" id="GO:0032588">
    <property type="term" value="C:trans-Golgi network membrane"/>
    <property type="evidence" value="ECO:0007669"/>
    <property type="project" value="TreeGrafter"/>
</dbReference>
<dbReference type="GO" id="GO:0015031">
    <property type="term" value="P:protein transport"/>
    <property type="evidence" value="ECO:0007669"/>
    <property type="project" value="InterPro"/>
</dbReference>
<proteinExistence type="inferred from homology"/>
<dbReference type="PANTHER" id="PTHR10687">
    <property type="entry name" value="SECRETORY CARRIER-ASSOCIATED MEMBRANE PROTEIN SCAMP"/>
    <property type="match status" value="1"/>
</dbReference>